<gene>
    <name evidence="1" type="ORF">AYBTSS11_LOCUS29655</name>
</gene>
<accession>A0AA86W3B4</accession>
<protein>
    <submittedName>
        <fullName evidence="1">Uncharacterized protein</fullName>
    </submittedName>
</protein>
<reference evidence="1" key="1">
    <citation type="submission" date="2023-10" db="EMBL/GenBank/DDBJ databases">
        <authorList>
            <person name="Domelevo Entfellner J.-B."/>
        </authorList>
    </citation>
    <scope>NUCLEOTIDE SEQUENCE</scope>
</reference>
<evidence type="ECO:0000313" key="2">
    <source>
        <dbReference type="Proteomes" id="UP001189624"/>
    </source>
</evidence>
<proteinExistence type="predicted"/>
<evidence type="ECO:0000313" key="1">
    <source>
        <dbReference type="EMBL" id="CAJ1977489.1"/>
    </source>
</evidence>
<name>A0AA86W3B4_9FABA</name>
<keyword evidence="2" id="KW-1185">Reference proteome</keyword>
<sequence length="102" mass="11301">MNEVLSEREIEERDAIWGTRDLKARVTTIRFLCSLDVKRIAYSLVAVGARFGCTCIELMIDKTGGDLGKEIEDDDVGMDEGRGEGFEVKEKGVLVHVGGFSF</sequence>
<dbReference type="AlphaFoldDB" id="A0AA86W3B4"/>
<dbReference type="Proteomes" id="UP001189624">
    <property type="component" value="Chromosome 10"/>
</dbReference>
<dbReference type="EMBL" id="OY731407">
    <property type="protein sequence ID" value="CAJ1977489.1"/>
    <property type="molecule type" value="Genomic_DNA"/>
</dbReference>
<dbReference type="Gramene" id="rna-AYBTSS11_LOCUS29655">
    <property type="protein sequence ID" value="CAJ1977489.1"/>
    <property type="gene ID" value="gene-AYBTSS11_LOCUS29655"/>
</dbReference>
<organism evidence="1 2">
    <name type="scientific">Sphenostylis stenocarpa</name>
    <dbReference type="NCBI Taxonomy" id="92480"/>
    <lineage>
        <taxon>Eukaryota</taxon>
        <taxon>Viridiplantae</taxon>
        <taxon>Streptophyta</taxon>
        <taxon>Embryophyta</taxon>
        <taxon>Tracheophyta</taxon>
        <taxon>Spermatophyta</taxon>
        <taxon>Magnoliopsida</taxon>
        <taxon>eudicotyledons</taxon>
        <taxon>Gunneridae</taxon>
        <taxon>Pentapetalae</taxon>
        <taxon>rosids</taxon>
        <taxon>fabids</taxon>
        <taxon>Fabales</taxon>
        <taxon>Fabaceae</taxon>
        <taxon>Papilionoideae</taxon>
        <taxon>50 kb inversion clade</taxon>
        <taxon>NPAAA clade</taxon>
        <taxon>indigoferoid/millettioid clade</taxon>
        <taxon>Phaseoleae</taxon>
        <taxon>Sphenostylis</taxon>
    </lineage>
</organism>